<reference evidence="1" key="1">
    <citation type="submission" date="2021-01" db="EMBL/GenBank/DDBJ databases">
        <authorList>
            <consortium name="Genoscope - CEA"/>
            <person name="William W."/>
        </authorList>
    </citation>
    <scope>NUCLEOTIDE SEQUENCE</scope>
</reference>
<gene>
    <name evidence="1" type="ORF">PSON_ATCC_30995.1.T2030023</name>
</gene>
<sequence length="110" mass="13211">MLLQILFLQIYQIQREKLFEFELNSIEIRSVTLEFLIKEPYLQIDLSCDLSPQKIWTAFNQQSIIITPKDRKEAGCGDHYFSIWISDLETQDCEYTLRVYNSYQKSLYKE</sequence>
<protein>
    <submittedName>
        <fullName evidence="1">Uncharacterized protein</fullName>
    </submittedName>
</protein>
<name>A0A8S1RQ60_9CILI</name>
<keyword evidence="2" id="KW-1185">Reference proteome</keyword>
<organism evidence="1 2">
    <name type="scientific">Paramecium sonneborni</name>
    <dbReference type="NCBI Taxonomy" id="65129"/>
    <lineage>
        <taxon>Eukaryota</taxon>
        <taxon>Sar</taxon>
        <taxon>Alveolata</taxon>
        <taxon>Ciliophora</taxon>
        <taxon>Intramacronucleata</taxon>
        <taxon>Oligohymenophorea</taxon>
        <taxon>Peniculida</taxon>
        <taxon>Parameciidae</taxon>
        <taxon>Paramecium</taxon>
    </lineage>
</organism>
<comment type="caution">
    <text evidence="1">The sequence shown here is derived from an EMBL/GenBank/DDBJ whole genome shotgun (WGS) entry which is preliminary data.</text>
</comment>
<proteinExistence type="predicted"/>
<evidence type="ECO:0000313" key="1">
    <source>
        <dbReference type="EMBL" id="CAD8129005.1"/>
    </source>
</evidence>
<dbReference type="AlphaFoldDB" id="A0A8S1RQ60"/>
<accession>A0A8S1RQ60</accession>
<dbReference type="Proteomes" id="UP000692954">
    <property type="component" value="Unassembled WGS sequence"/>
</dbReference>
<dbReference type="EMBL" id="CAJJDN010000203">
    <property type="protein sequence ID" value="CAD8129005.1"/>
    <property type="molecule type" value="Genomic_DNA"/>
</dbReference>
<evidence type="ECO:0000313" key="2">
    <source>
        <dbReference type="Proteomes" id="UP000692954"/>
    </source>
</evidence>